<accession>E5Y2J8</accession>
<dbReference type="AlphaFoldDB" id="E5Y2J8"/>
<dbReference type="RefSeq" id="WP_005024591.1">
    <property type="nucleotide sequence ID" value="NZ_KE150239.1"/>
</dbReference>
<dbReference type="STRING" id="563192.HMPREF0179_00409"/>
<dbReference type="eggNOG" id="ENOG5032EUI">
    <property type="taxonomic scope" value="Bacteria"/>
</dbReference>
<reference evidence="1 2" key="2">
    <citation type="submission" date="2013-04" db="EMBL/GenBank/DDBJ databases">
        <title>The Genome Sequence of Bilophila wadsworthia 3_1_6.</title>
        <authorList>
            <consortium name="The Broad Institute Genomics Platform"/>
            <person name="Earl A."/>
            <person name="Ward D."/>
            <person name="Feldgarden M."/>
            <person name="Gevers D."/>
            <person name="Sibley C."/>
            <person name="Strauss J."/>
            <person name="Allen-Vercoe E."/>
            <person name="Walker B."/>
            <person name="Young S."/>
            <person name="Zeng Q."/>
            <person name="Gargeya S."/>
            <person name="Fitzgerald M."/>
            <person name="Haas B."/>
            <person name="Abouelleil A."/>
            <person name="Allen A.W."/>
            <person name="Alvarado L."/>
            <person name="Arachchi H.M."/>
            <person name="Berlin A.M."/>
            <person name="Chapman S.B."/>
            <person name="Gainer-Dewar J."/>
            <person name="Goldberg J."/>
            <person name="Griggs A."/>
            <person name="Gujja S."/>
            <person name="Hansen M."/>
            <person name="Howarth C."/>
            <person name="Imamovic A."/>
            <person name="Ireland A."/>
            <person name="Larimer J."/>
            <person name="McCowan C."/>
            <person name="Murphy C."/>
            <person name="Pearson M."/>
            <person name="Poon T.W."/>
            <person name="Priest M."/>
            <person name="Roberts A."/>
            <person name="Saif S."/>
            <person name="Shea T."/>
            <person name="Sisk P."/>
            <person name="Sykes S."/>
            <person name="Wortman J."/>
            <person name="Nusbaum C."/>
            <person name="Birren B."/>
        </authorList>
    </citation>
    <scope>NUCLEOTIDE SEQUENCE [LARGE SCALE GENOMIC DNA]</scope>
    <source>
        <strain evidence="1 2">3_1_6</strain>
    </source>
</reference>
<keyword evidence="2" id="KW-1185">Reference proteome</keyword>
<dbReference type="GeneID" id="78086814"/>
<protein>
    <submittedName>
        <fullName evidence="1">Uncharacterized protein</fullName>
    </submittedName>
</protein>
<evidence type="ECO:0000313" key="2">
    <source>
        <dbReference type="Proteomes" id="UP000006034"/>
    </source>
</evidence>
<comment type="caution">
    <text evidence="1">The sequence shown here is derived from an EMBL/GenBank/DDBJ whole genome shotgun (WGS) entry which is preliminary data.</text>
</comment>
<name>E5Y2J8_BILW3</name>
<sequence>MSKLQPYGRGRADSKREIQRLLDAKGKNFVDVAAAAGVTPQTVSATMNGFRHSPRVLDALRFFGIPERLLFDPRRAESAA</sequence>
<evidence type="ECO:0000313" key="1">
    <source>
        <dbReference type="EMBL" id="EFV45788.1"/>
    </source>
</evidence>
<dbReference type="Proteomes" id="UP000006034">
    <property type="component" value="Unassembled WGS sequence"/>
</dbReference>
<dbReference type="EMBL" id="ADCP02000002">
    <property type="protein sequence ID" value="EFV45788.1"/>
    <property type="molecule type" value="Genomic_DNA"/>
</dbReference>
<dbReference type="HOGENOM" id="CLU_187502_0_0_7"/>
<reference evidence="1 2" key="1">
    <citation type="submission" date="2010-10" db="EMBL/GenBank/DDBJ databases">
        <authorList>
            <consortium name="The Broad Institute Genome Sequencing Platform"/>
            <person name="Ward D."/>
            <person name="Earl A."/>
            <person name="Feldgarden M."/>
            <person name="Young S.K."/>
            <person name="Gargeya S."/>
            <person name="Zeng Q."/>
            <person name="Alvarado L."/>
            <person name="Berlin A."/>
            <person name="Bochicchio J."/>
            <person name="Chapman S.B."/>
            <person name="Chen Z."/>
            <person name="Freedman E."/>
            <person name="Gellesch M."/>
            <person name="Goldberg J."/>
            <person name="Griggs A."/>
            <person name="Gujja S."/>
            <person name="Heilman E."/>
            <person name="Heiman D."/>
            <person name="Howarth C."/>
            <person name="Mehta T."/>
            <person name="Neiman D."/>
            <person name="Pearson M."/>
            <person name="Roberts A."/>
            <person name="Saif S."/>
            <person name="Shea T."/>
            <person name="Shenoy N."/>
            <person name="Sisk P."/>
            <person name="Stolte C."/>
            <person name="Sykes S."/>
            <person name="White J."/>
            <person name="Yandava C."/>
            <person name="Allen-Vercoe E."/>
            <person name="Sibley C."/>
            <person name="Ambrose C.E."/>
            <person name="Strauss J."/>
            <person name="Daigneault M."/>
            <person name="Haas B."/>
            <person name="Nusbaum C."/>
            <person name="Birren B."/>
        </authorList>
    </citation>
    <scope>NUCLEOTIDE SEQUENCE [LARGE SCALE GENOMIC DNA]</scope>
    <source>
        <strain evidence="1 2">3_1_6</strain>
    </source>
</reference>
<proteinExistence type="predicted"/>
<gene>
    <name evidence="1" type="ORF">HMPREF0179_00409</name>
</gene>
<dbReference type="OrthoDB" id="5457884at2"/>
<organism evidence="1 2">
    <name type="scientific">Bilophila wadsworthia (strain 3_1_6)</name>
    <dbReference type="NCBI Taxonomy" id="563192"/>
    <lineage>
        <taxon>Bacteria</taxon>
        <taxon>Pseudomonadati</taxon>
        <taxon>Thermodesulfobacteriota</taxon>
        <taxon>Desulfovibrionia</taxon>
        <taxon>Desulfovibrionales</taxon>
        <taxon>Desulfovibrionaceae</taxon>
        <taxon>Bilophila</taxon>
    </lineage>
</organism>